<dbReference type="VEuPathDB" id="VectorBase:GAUT011468"/>
<evidence type="ECO:0000313" key="2">
    <source>
        <dbReference type="Proteomes" id="UP000078200"/>
    </source>
</evidence>
<proteinExistence type="predicted"/>
<protein>
    <submittedName>
        <fullName evidence="1">Reverse transcriptase domain-containing protein</fullName>
    </submittedName>
</protein>
<keyword evidence="2" id="KW-1185">Reference proteome</keyword>
<name>A0A1A9UPS3_GLOAU</name>
<dbReference type="EnsemblMetazoa" id="GAUT011468-RA">
    <property type="protein sequence ID" value="GAUT011468-PA"/>
    <property type="gene ID" value="GAUT011468"/>
</dbReference>
<reference evidence="1" key="1">
    <citation type="submission" date="2020-05" db="UniProtKB">
        <authorList>
            <consortium name="EnsemblMetazoa"/>
        </authorList>
    </citation>
    <scope>IDENTIFICATION</scope>
    <source>
        <strain evidence="1">TTRI</strain>
    </source>
</reference>
<evidence type="ECO:0000313" key="1">
    <source>
        <dbReference type="EnsemblMetazoa" id="GAUT011468-PA"/>
    </source>
</evidence>
<dbReference type="AlphaFoldDB" id="A0A1A9UPS3"/>
<organism evidence="1 2">
    <name type="scientific">Glossina austeni</name>
    <name type="common">Savannah tsetse fly</name>
    <dbReference type="NCBI Taxonomy" id="7395"/>
    <lineage>
        <taxon>Eukaryota</taxon>
        <taxon>Metazoa</taxon>
        <taxon>Ecdysozoa</taxon>
        <taxon>Arthropoda</taxon>
        <taxon>Hexapoda</taxon>
        <taxon>Insecta</taxon>
        <taxon>Pterygota</taxon>
        <taxon>Neoptera</taxon>
        <taxon>Endopterygota</taxon>
        <taxon>Diptera</taxon>
        <taxon>Brachycera</taxon>
        <taxon>Muscomorpha</taxon>
        <taxon>Hippoboscoidea</taxon>
        <taxon>Glossinidae</taxon>
        <taxon>Glossina</taxon>
    </lineage>
</organism>
<sequence length="118" mass="13663">MMTSPKVSKLTLFTPQFNTACFNKAFDKVNHDSLTFKLILYDFPRILIESFFSYLKSRLQRITYNRTLYREIKISSVVPEGSHFGPSIGGSILRFGRLGVFDPKLRSHRHIQPHLQAT</sequence>
<accession>A0A1A9UPS3</accession>
<dbReference type="Proteomes" id="UP000078200">
    <property type="component" value="Unassembled WGS sequence"/>
</dbReference>